<proteinExistence type="predicted"/>
<evidence type="ECO:0000313" key="7">
    <source>
        <dbReference type="Proteomes" id="UP000050794"/>
    </source>
</evidence>
<accession>A0A183V2H6</accession>
<organism evidence="7 8">
    <name type="scientific">Toxocara canis</name>
    <name type="common">Canine roundworm</name>
    <dbReference type="NCBI Taxonomy" id="6265"/>
    <lineage>
        <taxon>Eukaryota</taxon>
        <taxon>Metazoa</taxon>
        <taxon>Ecdysozoa</taxon>
        <taxon>Nematoda</taxon>
        <taxon>Chromadorea</taxon>
        <taxon>Rhabditida</taxon>
        <taxon>Spirurina</taxon>
        <taxon>Ascaridomorpha</taxon>
        <taxon>Ascaridoidea</taxon>
        <taxon>Toxocaridae</taxon>
        <taxon>Toxocara</taxon>
    </lineage>
</organism>
<evidence type="ECO:0000256" key="2">
    <source>
        <dbReference type="ARBA" id="ARBA00022771"/>
    </source>
</evidence>
<dbReference type="EMBL" id="UYWY01022541">
    <property type="protein sequence ID" value="VDM46267.1"/>
    <property type="molecule type" value="Genomic_DNA"/>
</dbReference>
<name>A0A183V2H6_TOXCA</name>
<keyword evidence="4" id="KW-0472">Membrane</keyword>
<evidence type="ECO:0000256" key="4">
    <source>
        <dbReference type="SAM" id="Phobius"/>
    </source>
</evidence>
<dbReference type="AlphaFoldDB" id="A0A183V2H6"/>
<dbReference type="GO" id="GO:0008270">
    <property type="term" value="F:zinc ion binding"/>
    <property type="evidence" value="ECO:0007669"/>
    <property type="project" value="UniProtKB-KW"/>
</dbReference>
<evidence type="ECO:0000313" key="6">
    <source>
        <dbReference type="EMBL" id="VDM46267.1"/>
    </source>
</evidence>
<feature type="transmembrane region" description="Helical" evidence="4">
    <location>
        <begin position="41"/>
        <end position="60"/>
    </location>
</feature>
<reference evidence="8" key="1">
    <citation type="submission" date="2016-06" db="UniProtKB">
        <authorList>
            <consortium name="WormBaseParasite"/>
        </authorList>
    </citation>
    <scope>IDENTIFICATION</scope>
</reference>
<dbReference type="Proteomes" id="UP000050794">
    <property type="component" value="Unassembled WGS sequence"/>
</dbReference>
<evidence type="ECO:0000313" key="8">
    <source>
        <dbReference type="WBParaSite" id="TCNE_0001494601-mRNA-1"/>
    </source>
</evidence>
<keyword evidence="4" id="KW-1133">Transmembrane helix</keyword>
<keyword evidence="4" id="KW-0812">Transmembrane</keyword>
<feature type="domain" description="FLYWCH-type" evidence="5">
    <location>
        <begin position="61"/>
        <end position="119"/>
    </location>
</feature>
<reference evidence="6 7" key="2">
    <citation type="submission" date="2018-11" db="EMBL/GenBank/DDBJ databases">
        <authorList>
            <consortium name="Pathogen Informatics"/>
        </authorList>
    </citation>
    <scope>NUCLEOTIDE SEQUENCE [LARGE SCALE GENOMIC DNA]</scope>
</reference>
<dbReference type="Pfam" id="PF04500">
    <property type="entry name" value="FLYWCH"/>
    <property type="match status" value="1"/>
</dbReference>
<keyword evidence="1" id="KW-0479">Metal-binding</keyword>
<gene>
    <name evidence="6" type="ORF">TCNE_LOCUS14946</name>
</gene>
<keyword evidence="3" id="KW-0862">Zinc</keyword>
<dbReference type="Gene3D" id="2.20.25.240">
    <property type="match status" value="1"/>
</dbReference>
<keyword evidence="2" id="KW-0863">Zinc-finger</keyword>
<evidence type="ECO:0000256" key="1">
    <source>
        <dbReference type="ARBA" id="ARBA00022723"/>
    </source>
</evidence>
<dbReference type="WBParaSite" id="TCNE_0001494601-mRNA-1">
    <property type="protein sequence ID" value="TCNE_0001494601-mRNA-1"/>
    <property type="gene ID" value="TCNE_0001494601"/>
</dbReference>
<evidence type="ECO:0000259" key="5">
    <source>
        <dbReference type="Pfam" id="PF04500"/>
    </source>
</evidence>
<evidence type="ECO:0000256" key="3">
    <source>
        <dbReference type="ARBA" id="ARBA00022833"/>
    </source>
</evidence>
<dbReference type="InterPro" id="IPR007588">
    <property type="entry name" value="Znf_FLYWCH"/>
</dbReference>
<keyword evidence="7" id="KW-1185">Reference proteome</keyword>
<sequence length="254" mass="27969">MRIVIGKARIRAERKTSASISAFVSMPAAHFRLTMLERVRISLFLIAAIATSGGTFDAIFRSKKGFEKLGYEGYLYNLDKKNANYTLWRCELSKKPGHKCSGRAKLTASTVEVYTAHSHPPDQAKVEADVLKSKIYEAAENPLMDSKSLLREAAHIASTTPGMEELDVESSSNLKLAALIANTSLLQSALNGLCDSNELNAGPSTSMSVDLFSKKDDTEREKKVCKSWTLLSVCTFLMRHFVGLLWSASFCKCS</sequence>
<protein>
    <submittedName>
        <fullName evidence="8">FLYWCH-type domain-containing protein</fullName>
    </submittedName>
</protein>